<reference evidence="1 2" key="1">
    <citation type="submission" date="2015-03" db="EMBL/GenBank/DDBJ databases">
        <title>The complete genome sequence of Mocis sp. granulovirus.</title>
        <authorList>
            <person name="Ardisson-Araujo D.M.P."/>
            <person name="Melo F.L."/>
            <person name="Sosa-Gomez D.R."/>
            <person name="Ribeiro B.M."/>
        </authorList>
    </citation>
    <scope>NUCLEOTIDE SEQUENCE [LARGE SCALE GENOMIC DNA]</scope>
    <source>
        <strain evidence="1">Southern Brazil</strain>
    </source>
</reference>
<evidence type="ECO:0000313" key="2">
    <source>
        <dbReference type="Proteomes" id="UP000202962"/>
    </source>
</evidence>
<dbReference type="Proteomes" id="UP000202962">
    <property type="component" value="Segment"/>
</dbReference>
<protein>
    <submittedName>
        <fullName evidence="1">38.7 kDa protein</fullName>
    </submittedName>
</protein>
<name>A0A162GWS4_9BBAC</name>
<dbReference type="KEGG" id="vg:27429681"/>
<keyword evidence="2" id="KW-1185">Reference proteome</keyword>
<proteinExistence type="predicted"/>
<accession>A0A162GWS4</accession>
<sequence length="183" mass="21187">MNIIKTIKNWWWQQDPDLVEVYLLFMNKKLDRIESKIDNIDKITNSYLYNRWSASSSTISVDENNIDNVTSTEDINSHHDDEYDTDGSNLAIYAKANINDTTRLQYVTGHRDKFNTRKRLYDDGVMEKIYEANNLDEPAAKISKIEQDIINCGKRVEHIDSHGTIVYANNTTIKPLVKEAALK</sequence>
<dbReference type="OrthoDB" id="17362at10239"/>
<evidence type="ECO:0000313" key="1">
    <source>
        <dbReference type="EMBL" id="AKR17507.1"/>
    </source>
</evidence>
<organism evidence="1 2">
    <name type="scientific">Mocis latipes granulovirus</name>
    <dbReference type="NCBI Taxonomy" id="2072024"/>
    <lineage>
        <taxon>Viruses</taxon>
        <taxon>Viruses incertae sedis</taxon>
        <taxon>Naldaviricetes</taxon>
        <taxon>Lefavirales</taxon>
        <taxon>Baculoviridae</taxon>
        <taxon>Betabaculovirus</taxon>
        <taxon>Betabaculovirus molatipedis</taxon>
    </lineage>
</organism>
<dbReference type="EMBL" id="KR011718">
    <property type="protein sequence ID" value="AKR17507.1"/>
    <property type="molecule type" value="Genomic_DNA"/>
</dbReference>